<gene>
    <name evidence="2" type="ORF">CEXT_707921</name>
</gene>
<evidence type="ECO:0000313" key="3">
    <source>
        <dbReference type="Proteomes" id="UP001054945"/>
    </source>
</evidence>
<sequence length="87" mass="9797">MGLTSGISSSFPKDDNLSCCPPPGIRQRKKEKNAKRQRAGSAGHKRRVSSFPKKNFPLLSYRLNLTRRFSLSNLLIGSFSKNRSPFE</sequence>
<evidence type="ECO:0000313" key="2">
    <source>
        <dbReference type="EMBL" id="GIY49334.1"/>
    </source>
</evidence>
<dbReference type="EMBL" id="BPLR01011821">
    <property type="protein sequence ID" value="GIY49334.1"/>
    <property type="molecule type" value="Genomic_DNA"/>
</dbReference>
<accession>A0AAV4TTY0</accession>
<comment type="caution">
    <text evidence="2">The sequence shown here is derived from an EMBL/GenBank/DDBJ whole genome shotgun (WGS) entry which is preliminary data.</text>
</comment>
<evidence type="ECO:0000256" key="1">
    <source>
        <dbReference type="SAM" id="MobiDB-lite"/>
    </source>
</evidence>
<protein>
    <submittedName>
        <fullName evidence="2">Uncharacterized protein</fullName>
    </submittedName>
</protein>
<reference evidence="2 3" key="1">
    <citation type="submission" date="2021-06" db="EMBL/GenBank/DDBJ databases">
        <title>Caerostris extrusa draft genome.</title>
        <authorList>
            <person name="Kono N."/>
            <person name="Arakawa K."/>
        </authorList>
    </citation>
    <scope>NUCLEOTIDE SEQUENCE [LARGE SCALE GENOMIC DNA]</scope>
</reference>
<name>A0AAV4TTY0_CAEEX</name>
<feature type="compositionally biased region" description="Polar residues" evidence="1">
    <location>
        <begin position="1"/>
        <end position="11"/>
    </location>
</feature>
<dbReference type="Proteomes" id="UP001054945">
    <property type="component" value="Unassembled WGS sequence"/>
</dbReference>
<proteinExistence type="predicted"/>
<dbReference type="AlphaFoldDB" id="A0AAV4TTY0"/>
<feature type="region of interest" description="Disordered" evidence="1">
    <location>
        <begin position="1"/>
        <end position="49"/>
    </location>
</feature>
<keyword evidence="3" id="KW-1185">Reference proteome</keyword>
<feature type="compositionally biased region" description="Basic residues" evidence="1">
    <location>
        <begin position="26"/>
        <end position="48"/>
    </location>
</feature>
<organism evidence="2 3">
    <name type="scientific">Caerostris extrusa</name>
    <name type="common">Bark spider</name>
    <name type="synonym">Caerostris bankana</name>
    <dbReference type="NCBI Taxonomy" id="172846"/>
    <lineage>
        <taxon>Eukaryota</taxon>
        <taxon>Metazoa</taxon>
        <taxon>Ecdysozoa</taxon>
        <taxon>Arthropoda</taxon>
        <taxon>Chelicerata</taxon>
        <taxon>Arachnida</taxon>
        <taxon>Araneae</taxon>
        <taxon>Araneomorphae</taxon>
        <taxon>Entelegynae</taxon>
        <taxon>Araneoidea</taxon>
        <taxon>Araneidae</taxon>
        <taxon>Caerostris</taxon>
    </lineage>
</organism>